<dbReference type="Proteomes" id="UP000636505">
    <property type="component" value="Unassembled WGS sequence"/>
</dbReference>
<dbReference type="InterPro" id="IPR004155">
    <property type="entry name" value="PBS_lyase_HEAT"/>
</dbReference>
<dbReference type="SUPFAM" id="SSF48371">
    <property type="entry name" value="ARM repeat"/>
    <property type="match status" value="1"/>
</dbReference>
<protein>
    <submittedName>
        <fullName evidence="3">HEAT repeat domain-containing protein</fullName>
    </submittedName>
</protein>
<keyword evidence="1" id="KW-0042">Antenna complex</keyword>
<dbReference type="RefSeq" id="WP_193909594.1">
    <property type="nucleotide sequence ID" value="NZ_JADEXG010000046.1"/>
</dbReference>
<dbReference type="InterPro" id="IPR011989">
    <property type="entry name" value="ARM-like"/>
</dbReference>
<name>A0A8J7APU7_9CYAN</name>
<dbReference type="AlphaFoldDB" id="A0A8J7APU7"/>
<keyword evidence="2" id="KW-0605">Phycobilisome</keyword>
<dbReference type="PANTHER" id="PTHR12697">
    <property type="entry name" value="PBS LYASE HEAT-LIKE PROTEIN"/>
    <property type="match status" value="1"/>
</dbReference>
<dbReference type="SMART" id="SM00567">
    <property type="entry name" value="EZ_HEAT"/>
    <property type="match status" value="7"/>
</dbReference>
<dbReference type="InterPro" id="IPR016024">
    <property type="entry name" value="ARM-type_fold"/>
</dbReference>
<comment type="caution">
    <text evidence="3">The sequence shown here is derived from an EMBL/GenBank/DDBJ whole genome shotgun (WGS) entry which is preliminary data.</text>
</comment>
<sequence length="424" mass="45705">MRPSTHCSAQDSAPAAIASFQAITTAEFDALFEQLVAGDFQARWDLAKQFPDLGKVAIAPLIWQLHYGDLDTEARWFIIRILGKFNQPAVVAAIAKLMVQTDETELSEIAASTLAEMGPTAVAALTDLLDQPEQRPLAARALAKIRSVSTIEPLLKIAVDPEPALRSLAIEALGSFHDPRVTPILLGALADPDSQPQREAVAALGRRPDLLPRYDLLAALTPCLANPNLPVSTAAAVSIGRLGSRDSSQTGSKAAVQVLGESLLHPARSESLQVAAVRALGWIEHSLALDYLSRVLTKDLDLAESAIAVRCEAVGALSQFTQPELQAAAAADLLNYLEQPAFREQPLVLKQAVVLGLARLNATQAADSLIRHLDETEPRLRLHIIAALRQLVPQTAPQRLRQQLQQPDLSAKLKAGLEDGLKFW</sequence>
<accession>A0A8J7APU7</accession>
<evidence type="ECO:0000256" key="2">
    <source>
        <dbReference type="ARBA" id="ARBA00022738"/>
    </source>
</evidence>
<reference evidence="3" key="1">
    <citation type="submission" date="2020-10" db="EMBL/GenBank/DDBJ databases">
        <authorList>
            <person name="Castelo-Branco R."/>
            <person name="Eusebio N."/>
            <person name="Adriana R."/>
            <person name="Vieira A."/>
            <person name="Brugerolle De Fraissinette N."/>
            <person name="Rezende De Castro R."/>
            <person name="Schneider M.P."/>
            <person name="Vasconcelos V."/>
            <person name="Leao P.N."/>
        </authorList>
    </citation>
    <scope>NUCLEOTIDE SEQUENCE</scope>
    <source>
        <strain evidence="3">LEGE 07310</strain>
    </source>
</reference>
<evidence type="ECO:0000313" key="3">
    <source>
        <dbReference type="EMBL" id="MBE9079050.1"/>
    </source>
</evidence>
<proteinExistence type="predicted"/>
<dbReference type="EMBL" id="JADEXG010000046">
    <property type="protein sequence ID" value="MBE9079050.1"/>
    <property type="molecule type" value="Genomic_DNA"/>
</dbReference>
<dbReference type="Gene3D" id="1.25.10.10">
    <property type="entry name" value="Leucine-rich Repeat Variant"/>
    <property type="match status" value="3"/>
</dbReference>
<keyword evidence="4" id="KW-1185">Reference proteome</keyword>
<evidence type="ECO:0000256" key="1">
    <source>
        <dbReference type="ARBA" id="ARBA00022549"/>
    </source>
</evidence>
<evidence type="ECO:0000313" key="4">
    <source>
        <dbReference type="Proteomes" id="UP000636505"/>
    </source>
</evidence>
<dbReference type="PANTHER" id="PTHR12697:SF5">
    <property type="entry name" value="DEOXYHYPUSINE HYDROXYLASE"/>
    <property type="match status" value="1"/>
</dbReference>
<dbReference type="GO" id="GO:0030089">
    <property type="term" value="C:phycobilisome"/>
    <property type="evidence" value="ECO:0007669"/>
    <property type="project" value="UniProtKB-KW"/>
</dbReference>
<organism evidence="3 4">
    <name type="scientific">Vasconcelosia minhoensis LEGE 07310</name>
    <dbReference type="NCBI Taxonomy" id="915328"/>
    <lineage>
        <taxon>Bacteria</taxon>
        <taxon>Bacillati</taxon>
        <taxon>Cyanobacteriota</taxon>
        <taxon>Cyanophyceae</taxon>
        <taxon>Nodosilineales</taxon>
        <taxon>Cymatolegaceae</taxon>
        <taxon>Vasconcelosia</taxon>
        <taxon>Vasconcelosia minhoensis</taxon>
    </lineage>
</organism>
<dbReference type="Pfam" id="PF13646">
    <property type="entry name" value="HEAT_2"/>
    <property type="match status" value="1"/>
</dbReference>
<gene>
    <name evidence="3" type="ORF">IQ241_17395</name>
</gene>
<dbReference type="GO" id="GO:0016491">
    <property type="term" value="F:oxidoreductase activity"/>
    <property type="evidence" value="ECO:0007669"/>
    <property type="project" value="TreeGrafter"/>
</dbReference>